<comment type="caution">
    <text evidence="2">The sequence shown here is derived from an EMBL/GenBank/DDBJ whole genome shotgun (WGS) entry which is preliminary data.</text>
</comment>
<evidence type="ECO:0000313" key="2">
    <source>
        <dbReference type="EMBL" id="TBH81831.1"/>
    </source>
</evidence>
<gene>
    <name evidence="2" type="ORF">EB812_00665</name>
</gene>
<accession>A0A6H3FCC1</accession>
<reference evidence="2 3" key="1">
    <citation type="submission" date="2018-12" db="EMBL/GenBank/DDBJ databases">
        <title>First genome draft of Desulfovibrio legallis sp. nov.</title>
        <authorList>
            <person name="Ben Dhia O."/>
            <person name="Najjari A."/>
            <person name="Ferjani R."/>
            <person name="Fhoula I."/>
            <person name="Fardeau M.-L."/>
            <person name="Boudabbous A."/>
            <person name="Ouzari H.I."/>
        </authorList>
    </citation>
    <scope>NUCLEOTIDE SEQUENCE [LARGE SCALE GENOMIC DNA]</scope>
    <source>
        <strain evidence="2 3">H1T</strain>
    </source>
</reference>
<feature type="compositionally biased region" description="Polar residues" evidence="1">
    <location>
        <begin position="322"/>
        <end position="332"/>
    </location>
</feature>
<sequence>MLKSYARYFSLLLVAVLYLTGCSSYQPTKNIWKSTKGFWNTYVSPPASVDYSEKGTLSPQALALTHSMMGLDLELSKLERVMMNADKPPTREWVNNLFASFPWLDGFAGVKYDGTILGQEPATPLKQVDFIPLLYEDKKQSTRALRADVQNTPLGPEVLLAAPLYDGTDFLGVVAAYFDMRTLLQYSQSPEDMVILSPQALLWPGKYDFAATPLASVNWDEVVTKSSSGTCTNATGVFYYMVRYLGNVPLVFAVPQSGNFPKGSGDVGQGLAFFPKEREKLPPPPMPERKNKTDLSQSLALPSAAQPAPDGEPAAQPEGASRGQSANTNDIQPGSHDSVLLKKQRQAEKAKVRERQLEGENTPVERVERPRVRPAPKPQPKLPPAKGLNLDEDLEMPTLPGGRPSPFGPHDDAPQPGEASPAATSATPAGQDAAPAAASAKAAPQGGTTTPPADSAAPASPATATQKAASATSAAPQAPAKQAETAPENDASAGQESPAILPGGRPSPFGPKN</sequence>
<feature type="compositionally biased region" description="Low complexity" evidence="1">
    <location>
        <begin position="295"/>
        <end position="309"/>
    </location>
</feature>
<name>A0A6H3FCC1_9BACT</name>
<feature type="compositionally biased region" description="Basic and acidic residues" evidence="1">
    <location>
        <begin position="345"/>
        <end position="371"/>
    </location>
</feature>
<dbReference type="AlphaFoldDB" id="A0A6H3FCC1"/>
<feature type="compositionally biased region" description="Low complexity" evidence="1">
    <location>
        <begin position="419"/>
        <end position="486"/>
    </location>
</feature>
<feature type="compositionally biased region" description="Pro residues" evidence="1">
    <location>
        <begin position="373"/>
        <end position="383"/>
    </location>
</feature>
<proteinExistence type="predicted"/>
<keyword evidence="3" id="KW-1185">Reference proteome</keyword>
<evidence type="ECO:0000256" key="1">
    <source>
        <dbReference type="SAM" id="MobiDB-lite"/>
    </source>
</evidence>
<evidence type="ECO:0000313" key="3">
    <source>
        <dbReference type="Proteomes" id="UP000292919"/>
    </source>
</evidence>
<feature type="region of interest" description="Disordered" evidence="1">
    <location>
        <begin position="276"/>
        <end position="513"/>
    </location>
</feature>
<dbReference type="Proteomes" id="UP000292919">
    <property type="component" value="Unassembled WGS sequence"/>
</dbReference>
<protein>
    <submittedName>
        <fullName evidence="2">Uncharacterized protein</fullName>
    </submittedName>
</protein>
<dbReference type="EMBL" id="SIXC01000001">
    <property type="protein sequence ID" value="TBH81831.1"/>
    <property type="molecule type" value="Genomic_DNA"/>
</dbReference>
<organism evidence="2 3">
    <name type="scientific">Desulfovibrio legallii</name>
    <dbReference type="NCBI Taxonomy" id="571438"/>
    <lineage>
        <taxon>Bacteria</taxon>
        <taxon>Pseudomonadati</taxon>
        <taxon>Thermodesulfobacteriota</taxon>
        <taxon>Desulfovibrionia</taxon>
        <taxon>Desulfovibrionales</taxon>
        <taxon>Desulfovibrionaceae</taxon>
        <taxon>Desulfovibrio</taxon>
    </lineage>
</organism>
<feature type="compositionally biased region" description="Basic and acidic residues" evidence="1">
    <location>
        <begin position="276"/>
        <end position="293"/>
    </location>
</feature>
<dbReference type="RefSeq" id="WP_118228962.1">
    <property type="nucleotide sequence ID" value="NZ_JAQDZC010000008.1"/>
</dbReference>